<proteinExistence type="predicted"/>
<organism evidence="1 2">
    <name type="scientific">Plasmodium ovale</name>
    <name type="common">malaria parasite P. ovale</name>
    <dbReference type="NCBI Taxonomy" id="36330"/>
    <lineage>
        <taxon>Eukaryota</taxon>
        <taxon>Sar</taxon>
        <taxon>Alveolata</taxon>
        <taxon>Apicomplexa</taxon>
        <taxon>Aconoidasida</taxon>
        <taxon>Haemosporida</taxon>
        <taxon>Plasmodiidae</taxon>
        <taxon>Plasmodium</taxon>
        <taxon>Plasmodium (Plasmodium)</taxon>
    </lineage>
</organism>
<dbReference type="EMBL" id="LT594514">
    <property type="protein sequence ID" value="SBT77432.1"/>
    <property type="molecule type" value="Genomic_DNA"/>
</dbReference>
<dbReference type="OrthoDB" id="392728at2759"/>
<evidence type="ECO:0008006" key="3">
    <source>
        <dbReference type="Google" id="ProtNLM"/>
    </source>
</evidence>
<sequence>MNLRALLSEVKITCEQKIKSLLRSNATRNRTIARKHFSTTNEYVKDSLRKKCEREKFIQLKHSDSAAKFEKNGIMKAHNWPKKKNSKKKNELYLLMNRENNRNVNFHELNVVMTKKIDNMQNIKEVYKFIFYNKDILVPINYVVCIYKIYKLVKKNDYKIVNHHLYVKKNIIGVDIEALNDIARVGEIADYNELNDSLESSGANNGNSGYEMKSGASLPIWENTKDNLRFHCNSATNAFCLDYTNDILQYVLEKINKNFFIKKLTYRHISNLLFSLVNLKYYNIATYLIYVKYINSMYLYLSSQAVSNITYAYALLFNFYSVDFTINYQDYVYKYYTFLSKNGKDHLQKDCINFMFLLLSRCMCIMVTKHLNNLYSSHYDLSSFYDGNLSNWSELNEKEMRCNNPFAVASQSTNVSGAVRKKDRIFQELFVFLWSMSKMKVNNIYIDLLCYLIYRSRKNIMFKLNEKDVCNLIQSVSVYYPVKKLSRMHECKENYEVSLTKGEESPFFLDYDIILRNALLLTIFHVEKFNYHQYSIIFKCAQNLQNFLTIMHSGEGKRGDFHSDDNESYANYLNEEESLKRWEEFPNEGFAVISMGNMARANWEGSTVGSIPTARERVANSPREILKKLTTCIINNLIAKMEEEGEEEGEEGEEEKGSVSRHVDYSKMERTNLNIQHLSIYLFNLVHMNELYVKKELRNKLSSIILTILERKIGLPLYFYKENVNIKIMDDYMQKRYDNLVCLSNINYALNKSNIVNESIILGSSLYFYKLYHEFYDIYKYTQNDNYFYNLIEKVRERILSIFNWTYSSTNISYIPLLSLINYNYLYLIYRSHKKDVFIFLKKMLLPITLYNNITINQLRLILKMLSNFYISFFIQNNGDTSMYKLHDCHDDMLTCMYSLCLIVTNILHNTEHNTFAICGNCNQLHKNEHRYVLFCINMAITLMRFYFYQLYSINESNIQKYILKDIKNKETIMKFYTFYLFVKIHMTNRFVFNRNCFYQFLHFNELSKRKFFHLERILCTNSSEQNYPSRTAKKCSTNLGTDAKKCSNYPSVAIKKGDILPCDNTQGDVKNEPKGSTLKGGENTFKEKVQEDPTNISRDDDQMENTNQSGKTFLYSYINNICNKNYLTDENFHIFYLLQKRIYPFEKKLNRKCVQFLKHHDDILHVDLFNTRLTNEVKKVEDQVILTFRQIKSSKSHIKLYEYIKKVLQKKHGKNGEVKLKNEYIIDKNNLKFVVDIYDKSTNTIFEVNGISHYTKQYLSSEGRNSTSFFYNYKSYYIFKHFLLSGQYNIVYLPLHDGKLCKDIITHYYAQTGKDK</sequence>
<evidence type="ECO:0000313" key="2">
    <source>
        <dbReference type="Proteomes" id="UP000243200"/>
    </source>
</evidence>
<dbReference type="Proteomes" id="UP000243200">
    <property type="component" value="Chromosome 10"/>
</dbReference>
<protein>
    <recommendedName>
        <fullName evidence="3">RAP protein</fullName>
    </recommendedName>
</protein>
<dbReference type="VEuPathDB" id="PlasmoDB:POWCR01_100013200"/>
<name>A0A1C3KTE7_PLAOA</name>
<accession>A0A1C3KTE7</accession>
<dbReference type="VEuPathDB" id="PlasmoDB:PocGH01_10018000"/>
<gene>
    <name evidence="1" type="primary">PowCR01_100013200</name>
    <name evidence="1" type="ORF">POWCR01_100013200</name>
</gene>
<evidence type="ECO:0000313" key="1">
    <source>
        <dbReference type="EMBL" id="SBT77432.1"/>
    </source>
</evidence>
<reference evidence="1 2" key="1">
    <citation type="submission" date="2016-06" db="EMBL/GenBank/DDBJ databases">
        <authorList>
            <consortium name="Pathogen Informatics"/>
        </authorList>
    </citation>
    <scope>NUCLEOTIDE SEQUENCE [LARGE SCALE GENOMIC DNA]</scope>
    <source>
        <strain evidence="1">PowCR01</strain>
    </source>
</reference>